<name>A0A7G5H2F9_9BACT</name>
<reference evidence="1 2" key="1">
    <citation type="submission" date="2020-07" db="EMBL/GenBank/DDBJ databases">
        <title>Spirosoma foliorum sp. nov., isolated from the leaves on the Nejang mountain Korea, Republic of.</title>
        <authorList>
            <person name="Ho H."/>
            <person name="Lee Y.-J."/>
            <person name="Nurcahyanto D.-A."/>
            <person name="Kim S.-G."/>
        </authorList>
    </citation>
    <scope>NUCLEOTIDE SEQUENCE [LARGE SCALE GENOMIC DNA]</scope>
    <source>
        <strain evidence="1 2">PL0136</strain>
    </source>
</reference>
<evidence type="ECO:0000313" key="2">
    <source>
        <dbReference type="Proteomes" id="UP000515369"/>
    </source>
</evidence>
<protein>
    <submittedName>
        <fullName evidence="1">Uncharacterized protein</fullName>
    </submittedName>
</protein>
<accession>A0A7G5H2F9</accession>
<gene>
    <name evidence="1" type="ORF">H3H32_10650</name>
</gene>
<dbReference type="EMBL" id="CP059732">
    <property type="protein sequence ID" value="QMW05301.1"/>
    <property type="molecule type" value="Genomic_DNA"/>
</dbReference>
<dbReference type="KEGG" id="sfol:H3H32_10650"/>
<dbReference type="AlphaFoldDB" id="A0A7G5H2F9"/>
<keyword evidence="2" id="KW-1185">Reference proteome</keyword>
<proteinExistence type="predicted"/>
<sequence>MEKRVEDQSLGILPSIEEIRYFFDEQLGDVISVNEDVSPIHEGVCMLNMKVLIEYGIDLVNLYDESKASGIPISSMFWESKGIEFWFSRRKAN</sequence>
<dbReference type="Proteomes" id="UP000515369">
    <property type="component" value="Chromosome"/>
</dbReference>
<evidence type="ECO:0000313" key="1">
    <source>
        <dbReference type="EMBL" id="QMW05301.1"/>
    </source>
</evidence>
<organism evidence="1 2">
    <name type="scientific">Spirosoma foliorum</name>
    <dbReference type="NCBI Taxonomy" id="2710596"/>
    <lineage>
        <taxon>Bacteria</taxon>
        <taxon>Pseudomonadati</taxon>
        <taxon>Bacteroidota</taxon>
        <taxon>Cytophagia</taxon>
        <taxon>Cytophagales</taxon>
        <taxon>Cytophagaceae</taxon>
        <taxon>Spirosoma</taxon>
    </lineage>
</organism>